<organism evidence="1 2">
    <name type="scientific">Adiantum capillus-veneris</name>
    <name type="common">Maidenhair fern</name>
    <dbReference type="NCBI Taxonomy" id="13818"/>
    <lineage>
        <taxon>Eukaryota</taxon>
        <taxon>Viridiplantae</taxon>
        <taxon>Streptophyta</taxon>
        <taxon>Embryophyta</taxon>
        <taxon>Tracheophyta</taxon>
        <taxon>Polypodiopsida</taxon>
        <taxon>Polypodiidae</taxon>
        <taxon>Polypodiales</taxon>
        <taxon>Pteridineae</taxon>
        <taxon>Pteridaceae</taxon>
        <taxon>Vittarioideae</taxon>
        <taxon>Adiantum</taxon>
    </lineage>
</organism>
<keyword evidence="2" id="KW-1185">Reference proteome</keyword>
<reference evidence="1" key="1">
    <citation type="submission" date="2021-01" db="EMBL/GenBank/DDBJ databases">
        <title>Adiantum capillus-veneris genome.</title>
        <authorList>
            <person name="Fang Y."/>
            <person name="Liao Q."/>
        </authorList>
    </citation>
    <scope>NUCLEOTIDE SEQUENCE</scope>
    <source>
        <strain evidence="1">H3</strain>
        <tissue evidence="1">Leaf</tissue>
    </source>
</reference>
<name>A0A9D4UDY7_ADICA</name>
<comment type="caution">
    <text evidence="1">The sequence shown here is derived from an EMBL/GenBank/DDBJ whole genome shotgun (WGS) entry which is preliminary data.</text>
</comment>
<accession>A0A9D4UDY7</accession>
<evidence type="ECO:0000313" key="1">
    <source>
        <dbReference type="EMBL" id="KAI5066223.1"/>
    </source>
</evidence>
<protein>
    <submittedName>
        <fullName evidence="1">Uncharacterized protein</fullName>
    </submittedName>
</protein>
<dbReference type="EMBL" id="JABFUD020000018">
    <property type="protein sequence ID" value="KAI5066223.1"/>
    <property type="molecule type" value="Genomic_DNA"/>
</dbReference>
<evidence type="ECO:0000313" key="2">
    <source>
        <dbReference type="Proteomes" id="UP000886520"/>
    </source>
</evidence>
<proteinExistence type="predicted"/>
<dbReference type="AlphaFoldDB" id="A0A9D4UDY7"/>
<gene>
    <name evidence="1" type="ORF">GOP47_0018847</name>
</gene>
<dbReference type="Proteomes" id="UP000886520">
    <property type="component" value="Chromosome 18"/>
</dbReference>
<sequence length="103" mass="11693">MQAAGLEGVQQGVIRDLGEERRYAAICWHAGKPPHHHYILAPSPPKPPQGRPRAQARQGTIVEGRHAEIATLRRGHPRSRLADWMACLYRFVQGFWCWLHVSP</sequence>